<dbReference type="Gene3D" id="1.25.40.10">
    <property type="entry name" value="Tetratricopeptide repeat domain"/>
    <property type="match status" value="2"/>
</dbReference>
<feature type="repeat" description="TPR" evidence="3">
    <location>
        <begin position="115"/>
        <end position="148"/>
    </location>
</feature>
<keyword evidence="1" id="KW-0677">Repeat</keyword>
<dbReference type="InterPro" id="IPR013105">
    <property type="entry name" value="TPR_2"/>
</dbReference>
<evidence type="ECO:0000313" key="4">
    <source>
        <dbReference type="EMBL" id="MBB6250485.1"/>
    </source>
</evidence>
<dbReference type="PANTHER" id="PTHR44858:SF1">
    <property type="entry name" value="UDP-N-ACETYLGLUCOSAMINE--PEPTIDE N-ACETYLGLUCOSAMINYLTRANSFERASE SPINDLY-RELATED"/>
    <property type="match status" value="1"/>
</dbReference>
<keyword evidence="5" id="KW-1185">Reference proteome</keyword>
<gene>
    <name evidence="4" type="ORF">FHS74_001026</name>
</gene>
<feature type="repeat" description="TPR" evidence="3">
    <location>
        <begin position="81"/>
        <end position="114"/>
    </location>
</feature>
<keyword evidence="2 3" id="KW-0802">TPR repeat</keyword>
<reference evidence="4 5" key="1">
    <citation type="submission" date="2020-08" db="EMBL/GenBank/DDBJ databases">
        <title>Genomic Encyclopedia of Type Strains, Phase IV (KMG-IV): sequencing the most valuable type-strain genomes for metagenomic binning, comparative biology and taxonomic classification.</title>
        <authorList>
            <person name="Goeker M."/>
        </authorList>
    </citation>
    <scope>NUCLEOTIDE SEQUENCE [LARGE SCALE GENOMIC DNA]</scope>
    <source>
        <strain evidence="4 5">DSM 22198</strain>
    </source>
</reference>
<evidence type="ECO:0000256" key="3">
    <source>
        <dbReference type="PROSITE-ProRule" id="PRU00339"/>
    </source>
</evidence>
<dbReference type="InterPro" id="IPR011990">
    <property type="entry name" value="TPR-like_helical_dom_sf"/>
</dbReference>
<dbReference type="EMBL" id="JACIIZ010000002">
    <property type="protein sequence ID" value="MBB6250485.1"/>
    <property type="molecule type" value="Genomic_DNA"/>
</dbReference>
<organism evidence="4 5">
    <name type="scientific">Nitrospirillum iridis</name>
    <dbReference type="NCBI Taxonomy" id="765888"/>
    <lineage>
        <taxon>Bacteria</taxon>
        <taxon>Pseudomonadati</taxon>
        <taxon>Pseudomonadota</taxon>
        <taxon>Alphaproteobacteria</taxon>
        <taxon>Rhodospirillales</taxon>
        <taxon>Azospirillaceae</taxon>
        <taxon>Nitrospirillum</taxon>
    </lineage>
</organism>
<sequence length="466" mass="51571">MLAAGTVTLHSTSAEALRQATALHDQGKYAEAEALLADALGRDPGHADLLNARGVMFAQMERHLDALWCYRDAVAANPRGSGIWTNLGNALTKLKYLESAVNAHRRAIELAPRDVLLHHNLGASLAEAGNHGEAALAFSRALELDPNFHKARWDRGRSYLYFGNYRQAWPDYEVRLISGQVPARDIAGVNGPSTKWDGRPYGGQRLLLLCEQGFGDTLWAARYLSRVKALGGELVVECQRELIPLLAELRVADRLIPRGEPLPETDFHAHLCSLPGLFTPDMASIPAQPYLRVPPDRRAKAAQILGPRDGRLRVGVVWSGNTGFKRNHERAQPLMRFFQAFALPGVQLYSLQKGAPEKALGELPRGGPIIDLAPHLGDFADTAALVEQMDLVIMTDSAVAHLTGALGKDVWVLLGDVAHWLWLLDRTDCPWYPTMRLFRPRAEGDWDHVFDRASKELTLRTRILSL</sequence>
<comment type="caution">
    <text evidence="4">The sequence shown here is derived from an EMBL/GenBank/DDBJ whole genome shotgun (WGS) entry which is preliminary data.</text>
</comment>
<accession>A0A7X0EBV6</accession>
<dbReference type="InterPro" id="IPR050498">
    <property type="entry name" value="Ycf3"/>
</dbReference>
<dbReference type="Proteomes" id="UP000539175">
    <property type="component" value="Unassembled WGS sequence"/>
</dbReference>
<dbReference type="Pfam" id="PF07719">
    <property type="entry name" value="TPR_2"/>
    <property type="match status" value="1"/>
</dbReference>
<protein>
    <submittedName>
        <fullName evidence="4">Tfp pilus assembly protein PilF</fullName>
    </submittedName>
</protein>
<dbReference type="InterPro" id="IPR019734">
    <property type="entry name" value="TPR_rpt"/>
</dbReference>
<evidence type="ECO:0000313" key="5">
    <source>
        <dbReference type="Proteomes" id="UP000539175"/>
    </source>
</evidence>
<dbReference type="SUPFAM" id="SSF53756">
    <property type="entry name" value="UDP-Glycosyltransferase/glycogen phosphorylase"/>
    <property type="match status" value="1"/>
</dbReference>
<dbReference type="PANTHER" id="PTHR44858">
    <property type="entry name" value="TETRATRICOPEPTIDE REPEAT PROTEIN 6"/>
    <property type="match status" value="1"/>
</dbReference>
<dbReference type="Pfam" id="PF13181">
    <property type="entry name" value="TPR_8"/>
    <property type="match status" value="1"/>
</dbReference>
<dbReference type="RefSeq" id="WP_343066856.1">
    <property type="nucleotide sequence ID" value="NZ_JACIIZ010000002.1"/>
</dbReference>
<dbReference type="SMART" id="SM00028">
    <property type="entry name" value="TPR"/>
    <property type="match status" value="4"/>
</dbReference>
<dbReference type="PROSITE" id="PS50005">
    <property type="entry name" value="TPR"/>
    <property type="match status" value="2"/>
</dbReference>
<dbReference type="Gene3D" id="3.40.50.2000">
    <property type="entry name" value="Glycogen Phosphorylase B"/>
    <property type="match status" value="1"/>
</dbReference>
<evidence type="ECO:0000256" key="1">
    <source>
        <dbReference type="ARBA" id="ARBA00022737"/>
    </source>
</evidence>
<name>A0A7X0EBV6_9PROT</name>
<dbReference type="SUPFAM" id="SSF48452">
    <property type="entry name" value="TPR-like"/>
    <property type="match status" value="1"/>
</dbReference>
<evidence type="ECO:0000256" key="2">
    <source>
        <dbReference type="ARBA" id="ARBA00022803"/>
    </source>
</evidence>
<dbReference type="AlphaFoldDB" id="A0A7X0EBV6"/>
<proteinExistence type="predicted"/>
<dbReference type="Pfam" id="PF13432">
    <property type="entry name" value="TPR_16"/>
    <property type="match status" value="1"/>
</dbReference>